<dbReference type="OrthoDB" id="541052at2759"/>
<comment type="similarity">
    <text evidence="1">Belongs to the glycosyltransferase 90 family.</text>
</comment>
<dbReference type="HOGENOM" id="CLU_005027_1_1_1"/>
<dbReference type="SMART" id="SM00672">
    <property type="entry name" value="CAP10"/>
    <property type="match status" value="1"/>
</dbReference>
<keyword evidence="2" id="KW-0808">Transferase</keyword>
<evidence type="ECO:0000256" key="3">
    <source>
        <dbReference type="SAM" id="Phobius"/>
    </source>
</evidence>
<protein>
    <submittedName>
        <fullName evidence="5">Putative Capsular associated protein</fullName>
    </submittedName>
</protein>
<evidence type="ECO:0000256" key="1">
    <source>
        <dbReference type="ARBA" id="ARBA00010118"/>
    </source>
</evidence>
<feature type="transmembrane region" description="Helical" evidence="3">
    <location>
        <begin position="12"/>
        <end position="30"/>
    </location>
</feature>
<sequence length="940" mass="105762">MMRLNELEYYHVAILSLIGALYILSIRYYSSAAFEHPEYLSIGTLLLTALFFKLLPIWYKPRSTSPGTATQLPRRWLLVLLLALVARSLFFNQTIHSSQCAWTGSEAFLPLFITFWVASEAIDYTPLAPKPDASSSSSPLNRLPKGSLLYGLVAFAWAVSSMIALGRRFNANGAICPIGVGLRFWTPLVQLILCSLDAFIISQLAKIRRRDAEAGTEASNYMPKLCAVAVGCLFIPTGVTWIVEAMPLKYLDYRDLFFDSTLVAVTIVSTWLSLLALPPTTVGLLIASVGLFGFEMPWPTSIWFSTPSWFGSTALTNVPVALLAGFLYYLVPPGTNSPWYSNQTGLQRPIFVNYLRVVAVCVVCWILTATFSSSPSLANSVDMLITDARLSAKDWQSRASSSKTLEQAVKQYRLRYNTHPPPNFDKWYKFAMDKKSPIIDDFNQIYDDLLPFWGVKPADIRAQTGHLLNYAEVGTGGLRIRSHKSERSPHIPDTHQWMIETMEKMIQPFIDWLPDMDIAFNLGDGCQVSVPFEAMEALKQAGMKTHEEMNANDRMSTAMTKHEWPSEWIEPIAGERVTPDFTNRGGYPIYNTFVAPSCPPSSNARSFRWWDLGTLCVPCTKPHSIMTRDGSLVKDVNLAMDLCHQPDAATLSGFINSPVVSVITPKLYPVFSQSRTGGFADILVPSPWNYNDTSVLNDVQWDKKENTMFWRGLSSDGFAQRGRWAGFMRARFVHQAYEQATAQLANNSRDKPALNINVSFVGDAPKCVGSPGDCADELRSFEHWATPALATVNGELQYSRENQLPEEPPFDEHWRFKHLMDLDGAAFSRQFLPFVGSGSLPYRSALFKTWVDERLQAWHHYVPVDLRLGSGLWSVLDYFSGRGKYRDAGGDEKARAIAENGQAWARKALRHEDMEVYMFRLLLEWGRIVDDNREHLGFKI</sequence>
<dbReference type="InterPro" id="IPR051091">
    <property type="entry name" value="O-Glucosyltr/Glycosyltrsf_90"/>
</dbReference>
<evidence type="ECO:0000259" key="4">
    <source>
        <dbReference type="SMART" id="SM00672"/>
    </source>
</evidence>
<evidence type="ECO:0000313" key="5">
    <source>
        <dbReference type="EMBL" id="CEJ92582.1"/>
    </source>
</evidence>
<reference evidence="5 6" key="1">
    <citation type="journal article" date="2015" name="Genome Announc.">
        <title>Draft Genome Sequence and Gene Annotation of the Entomopathogenic Fungus Verticillium hemipterigenum.</title>
        <authorList>
            <person name="Horn F."/>
            <person name="Habel A."/>
            <person name="Scharf D.H."/>
            <person name="Dworschak J."/>
            <person name="Brakhage A.A."/>
            <person name="Guthke R."/>
            <person name="Hertweck C."/>
            <person name="Linde J."/>
        </authorList>
    </citation>
    <scope>NUCLEOTIDE SEQUENCE [LARGE SCALE GENOMIC DNA]</scope>
</reference>
<dbReference type="PANTHER" id="PTHR12203">
    <property type="entry name" value="KDEL LYS-ASP-GLU-LEU CONTAINING - RELATED"/>
    <property type="match status" value="1"/>
</dbReference>
<feature type="transmembrane region" description="Helical" evidence="3">
    <location>
        <begin position="148"/>
        <end position="165"/>
    </location>
</feature>
<keyword evidence="3" id="KW-0812">Transmembrane</keyword>
<dbReference type="Proteomes" id="UP000039046">
    <property type="component" value="Unassembled WGS sequence"/>
</dbReference>
<dbReference type="InterPro" id="IPR006598">
    <property type="entry name" value="CAP10"/>
</dbReference>
<evidence type="ECO:0000256" key="2">
    <source>
        <dbReference type="ARBA" id="ARBA00022679"/>
    </source>
</evidence>
<feature type="transmembrane region" description="Helical" evidence="3">
    <location>
        <begin position="185"/>
        <end position="205"/>
    </location>
</feature>
<feature type="transmembrane region" description="Helical" evidence="3">
    <location>
        <begin position="76"/>
        <end position="95"/>
    </location>
</feature>
<keyword evidence="3" id="KW-1133">Transmembrane helix</keyword>
<proteinExistence type="inferred from homology"/>
<feature type="domain" description="Glycosyl transferase CAP10" evidence="4">
    <location>
        <begin position="632"/>
        <end position="925"/>
    </location>
</feature>
<feature type="transmembrane region" description="Helical" evidence="3">
    <location>
        <begin position="351"/>
        <end position="371"/>
    </location>
</feature>
<name>A0A0A1TPB9_9HYPO</name>
<evidence type="ECO:0000313" key="6">
    <source>
        <dbReference type="Proteomes" id="UP000039046"/>
    </source>
</evidence>
<organism evidence="5 6">
    <name type="scientific">[Torrubiella] hemipterigena</name>
    <dbReference type="NCBI Taxonomy" id="1531966"/>
    <lineage>
        <taxon>Eukaryota</taxon>
        <taxon>Fungi</taxon>
        <taxon>Dikarya</taxon>
        <taxon>Ascomycota</taxon>
        <taxon>Pezizomycotina</taxon>
        <taxon>Sordariomycetes</taxon>
        <taxon>Hypocreomycetidae</taxon>
        <taxon>Hypocreales</taxon>
        <taxon>Clavicipitaceae</taxon>
        <taxon>Clavicipitaceae incertae sedis</taxon>
        <taxon>'Torrubiella' clade</taxon>
    </lineage>
</organism>
<dbReference type="EMBL" id="CDHN01000004">
    <property type="protein sequence ID" value="CEJ92582.1"/>
    <property type="molecule type" value="Genomic_DNA"/>
</dbReference>
<gene>
    <name evidence="5" type="ORF">VHEMI08226</name>
</gene>
<dbReference type="GO" id="GO:0016740">
    <property type="term" value="F:transferase activity"/>
    <property type="evidence" value="ECO:0007669"/>
    <property type="project" value="UniProtKB-KW"/>
</dbReference>
<keyword evidence="6" id="KW-1185">Reference proteome</keyword>
<dbReference type="AlphaFoldDB" id="A0A0A1TPB9"/>
<dbReference type="PANTHER" id="PTHR12203:SF35">
    <property type="entry name" value="PROTEIN O-GLUCOSYLTRANSFERASE 1"/>
    <property type="match status" value="1"/>
</dbReference>
<feature type="transmembrane region" description="Helical" evidence="3">
    <location>
        <begin position="310"/>
        <end position="331"/>
    </location>
</feature>
<keyword evidence="3" id="KW-0472">Membrane</keyword>
<feature type="transmembrane region" description="Helical" evidence="3">
    <location>
        <begin position="225"/>
        <end position="244"/>
    </location>
</feature>
<feature type="transmembrane region" description="Helical" evidence="3">
    <location>
        <begin position="36"/>
        <end position="55"/>
    </location>
</feature>
<accession>A0A0A1TPB9</accession>
<dbReference type="STRING" id="1531966.A0A0A1TPB9"/>
<dbReference type="Pfam" id="PF05686">
    <property type="entry name" value="Glyco_transf_90"/>
    <property type="match status" value="1"/>
</dbReference>